<feature type="region of interest" description="Disordered" evidence="1">
    <location>
        <begin position="188"/>
        <end position="214"/>
    </location>
</feature>
<dbReference type="GeneID" id="107263010"/>
<dbReference type="RefSeq" id="XP_024936292.1">
    <property type="nucleotide sequence ID" value="XM_025080524.1"/>
</dbReference>
<feature type="compositionally biased region" description="Basic and acidic residues" evidence="1">
    <location>
        <begin position="201"/>
        <end position="214"/>
    </location>
</feature>
<dbReference type="Proteomes" id="UP000694920">
    <property type="component" value="Unplaced"/>
</dbReference>
<keyword evidence="2" id="KW-0732">Signal</keyword>
<feature type="compositionally biased region" description="Polar residues" evidence="1">
    <location>
        <begin position="107"/>
        <end position="119"/>
    </location>
</feature>
<evidence type="ECO:0000313" key="3">
    <source>
        <dbReference type="Proteomes" id="UP000694920"/>
    </source>
</evidence>
<evidence type="ECO:0000313" key="5">
    <source>
        <dbReference type="RefSeq" id="XP_024936293.1"/>
    </source>
</evidence>
<name>A0AAJ7VXD5_CEPCN</name>
<sequence length="373" mass="41527">MFEIVGLCICSACLSLVCCLAAGTACLIPPLVEVRNNYLQKHLPGQVDWIIGGVPCTKNNYNSETSKPAKDKRSPLHDTKSTICCMQSDKCPRNIRMAESTRKVEESSTNEAKSVRSSNLPRVSLHRTEMELQAKPKLMTSNEIGPNQMSRTVLPSKSMSRENKVAESISNRLFQDRIVLKRIPEDGVPSNEAAADTSIRLTEDEGKSKNSSQLERELNEFFAIKKPSPDKYASQDDVALEQPLPVAAVPQEDFIRDTKTVDTLSPRKLSKQLSKLKSPSNRSSSSDKQLGRLFSNKIRQTNNNSIPEQNETTFDRPSINQNVVEDSQPKNVSGKLSRQGELSKISNNIDIPVLPTEWKAPVAFENSSRRKTL</sequence>
<organism evidence="3 4">
    <name type="scientific">Cephus cinctus</name>
    <name type="common">Wheat stem sawfly</name>
    <dbReference type="NCBI Taxonomy" id="211228"/>
    <lineage>
        <taxon>Eukaryota</taxon>
        <taxon>Metazoa</taxon>
        <taxon>Ecdysozoa</taxon>
        <taxon>Arthropoda</taxon>
        <taxon>Hexapoda</taxon>
        <taxon>Insecta</taxon>
        <taxon>Pterygota</taxon>
        <taxon>Neoptera</taxon>
        <taxon>Endopterygota</taxon>
        <taxon>Hymenoptera</taxon>
        <taxon>Cephoidea</taxon>
        <taxon>Cephidae</taxon>
        <taxon>Cephus</taxon>
    </lineage>
</organism>
<evidence type="ECO:0000313" key="4">
    <source>
        <dbReference type="RefSeq" id="XP_024936292.1"/>
    </source>
</evidence>
<feature type="compositionally biased region" description="Polar residues" evidence="1">
    <location>
        <begin position="318"/>
        <end position="336"/>
    </location>
</feature>
<accession>A0AAJ7VXD5</accession>
<feature type="compositionally biased region" description="Low complexity" evidence="1">
    <location>
        <begin position="264"/>
        <end position="288"/>
    </location>
</feature>
<gene>
    <name evidence="4 5" type="primary">LOC107263010</name>
</gene>
<dbReference type="RefSeq" id="XP_024936293.1">
    <property type="nucleotide sequence ID" value="XM_025080525.1"/>
</dbReference>
<reference evidence="4 5" key="1">
    <citation type="submission" date="2025-04" db="UniProtKB">
        <authorList>
            <consortium name="RefSeq"/>
        </authorList>
    </citation>
    <scope>IDENTIFICATION</scope>
</reference>
<protein>
    <submittedName>
        <fullName evidence="4 5">Uncharacterized protein LOC107263010 isoform X1</fullName>
    </submittedName>
</protein>
<evidence type="ECO:0000256" key="1">
    <source>
        <dbReference type="SAM" id="MobiDB-lite"/>
    </source>
</evidence>
<feature type="region of interest" description="Disordered" evidence="1">
    <location>
        <begin position="258"/>
        <end position="339"/>
    </location>
</feature>
<feature type="compositionally biased region" description="Polar residues" evidence="1">
    <location>
        <begin position="297"/>
        <end position="312"/>
    </location>
</feature>
<feature type="signal peptide" evidence="2">
    <location>
        <begin position="1"/>
        <end position="25"/>
    </location>
</feature>
<keyword evidence="3" id="KW-1185">Reference proteome</keyword>
<evidence type="ECO:0000256" key="2">
    <source>
        <dbReference type="SAM" id="SignalP"/>
    </source>
</evidence>
<proteinExistence type="predicted"/>
<dbReference type="AlphaFoldDB" id="A0AAJ7VXD5"/>
<feature type="region of interest" description="Disordered" evidence="1">
    <location>
        <begin position="99"/>
        <end position="119"/>
    </location>
</feature>
<feature type="chain" id="PRO_5044709532" evidence="2">
    <location>
        <begin position="26"/>
        <end position="373"/>
    </location>
</feature>